<evidence type="ECO:0000313" key="2">
    <source>
        <dbReference type="Proteomes" id="UP000315363"/>
    </source>
</evidence>
<dbReference type="Proteomes" id="UP000315363">
    <property type="component" value="Unassembled WGS sequence"/>
</dbReference>
<organism evidence="1 2">
    <name type="scientific">Arenibacter algicola</name>
    <dbReference type="NCBI Taxonomy" id="616991"/>
    <lineage>
        <taxon>Bacteria</taxon>
        <taxon>Pseudomonadati</taxon>
        <taxon>Bacteroidota</taxon>
        <taxon>Flavobacteriia</taxon>
        <taxon>Flavobacteriales</taxon>
        <taxon>Flavobacteriaceae</taxon>
        <taxon>Arenibacter</taxon>
    </lineage>
</organism>
<reference evidence="1 2" key="1">
    <citation type="submission" date="2019-06" db="EMBL/GenBank/DDBJ databases">
        <title>A large-scale integrated study on North Sea by COGITO (Coastal Microbe Genomic &amp; Taxonomic Observatory).</title>
        <authorList>
            <person name="Teeling H."/>
        </authorList>
    </citation>
    <scope>NUCLEOTIDE SEQUENCE [LARGE SCALE GENOMIC DNA]</scope>
    <source>
        <strain evidence="1 2">MAR_2009_79</strain>
    </source>
</reference>
<keyword evidence="2" id="KW-1185">Reference proteome</keyword>
<evidence type="ECO:0000313" key="1">
    <source>
        <dbReference type="EMBL" id="TQO38974.1"/>
    </source>
</evidence>
<dbReference type="RefSeq" id="WP_142190413.1">
    <property type="nucleotide sequence ID" value="NZ_VHIF01000001.1"/>
</dbReference>
<sequence length="216" mass="24958">MDAQIIDHISKEYNEKTISDGIVNHESYNNAEKKILWILKEPNSRNEPGSWDMREAISDKLKTESGILSGWQNTFTNIVYVTYGILKNKSWEEIPFINKEPQIIDELKKIAYINVKKTAGSAKTKPSVLKDYYVRSKEILLEQIKTIDPDILIFGGTFYLFKDDLGLSELNSYDSCNALKVNNKIYVNAFHPQYFGITREKYFKDILNAIQIEQTS</sequence>
<protein>
    <recommendedName>
        <fullName evidence="3">Uracil DNA glycosylase superfamily protein</fullName>
    </recommendedName>
</protein>
<dbReference type="EMBL" id="VHIF01000001">
    <property type="protein sequence ID" value="TQO38974.1"/>
    <property type="molecule type" value="Genomic_DNA"/>
</dbReference>
<proteinExistence type="predicted"/>
<evidence type="ECO:0008006" key="3">
    <source>
        <dbReference type="Google" id="ProtNLM"/>
    </source>
</evidence>
<accession>A0ABY3AEA2</accession>
<name>A0ABY3AEA2_9FLAO</name>
<gene>
    <name evidence="1" type="ORF">GQ41_3642</name>
</gene>
<comment type="caution">
    <text evidence="1">The sequence shown here is derived from an EMBL/GenBank/DDBJ whole genome shotgun (WGS) entry which is preliminary data.</text>
</comment>